<reference evidence="12 13" key="1">
    <citation type="journal article" date="2016" name="Nat. Commun.">
        <title>Thousands of microbial genomes shed light on interconnected biogeochemical processes in an aquifer system.</title>
        <authorList>
            <person name="Anantharaman K."/>
            <person name="Brown C.T."/>
            <person name="Hug L.A."/>
            <person name="Sharon I."/>
            <person name="Castelle C.J."/>
            <person name="Probst A.J."/>
            <person name="Thomas B.C."/>
            <person name="Singh A."/>
            <person name="Wilkins M.J."/>
            <person name="Karaoz U."/>
            <person name="Brodie E.L."/>
            <person name="Williams K.H."/>
            <person name="Hubbard S.S."/>
            <person name="Banfield J.F."/>
        </authorList>
    </citation>
    <scope>NUCLEOTIDE SEQUENCE [LARGE SCALE GENOMIC DNA]</scope>
</reference>
<comment type="catalytic activity">
    <reaction evidence="8">
        <text>L-aspartate(89)-[ribosomal protein uS12]-hydrogen + (sulfur carrier)-SH + AH2 + 2 S-adenosyl-L-methionine = 3-methylsulfanyl-L-aspartate(89)-[ribosomal protein uS12]-hydrogen + (sulfur carrier)-H + 5'-deoxyadenosine + L-methionine + A + S-adenosyl-L-homocysteine + 2 H(+)</text>
        <dbReference type="Rhea" id="RHEA:37087"/>
        <dbReference type="Rhea" id="RHEA-COMP:10460"/>
        <dbReference type="Rhea" id="RHEA-COMP:10461"/>
        <dbReference type="Rhea" id="RHEA-COMP:14737"/>
        <dbReference type="Rhea" id="RHEA-COMP:14739"/>
        <dbReference type="ChEBI" id="CHEBI:13193"/>
        <dbReference type="ChEBI" id="CHEBI:15378"/>
        <dbReference type="ChEBI" id="CHEBI:17319"/>
        <dbReference type="ChEBI" id="CHEBI:17499"/>
        <dbReference type="ChEBI" id="CHEBI:29917"/>
        <dbReference type="ChEBI" id="CHEBI:29961"/>
        <dbReference type="ChEBI" id="CHEBI:57844"/>
        <dbReference type="ChEBI" id="CHEBI:57856"/>
        <dbReference type="ChEBI" id="CHEBI:59789"/>
        <dbReference type="ChEBI" id="CHEBI:64428"/>
        <dbReference type="ChEBI" id="CHEBI:73599"/>
        <dbReference type="EC" id="2.8.4.4"/>
    </reaction>
</comment>
<dbReference type="InterPro" id="IPR023404">
    <property type="entry name" value="rSAM_horseshoe"/>
</dbReference>
<dbReference type="PROSITE" id="PS01278">
    <property type="entry name" value="MTTASE_RADICAL"/>
    <property type="match status" value="1"/>
</dbReference>
<dbReference type="AlphaFoldDB" id="A0A1G1KZP0"/>
<dbReference type="SFLD" id="SFLDF00274">
    <property type="entry name" value="ribosomal_protein_S12_methylth"/>
    <property type="match status" value="1"/>
</dbReference>
<evidence type="ECO:0000256" key="4">
    <source>
        <dbReference type="ARBA" id="ARBA00022691"/>
    </source>
</evidence>
<comment type="cofactor">
    <cofactor evidence="8">
        <name>[4Fe-4S] cluster</name>
        <dbReference type="ChEBI" id="CHEBI:49883"/>
    </cofactor>
    <text evidence="8">Binds 2 [4Fe-4S] clusters. One cluster is coordinated with 3 cysteines and an exchangeable S-adenosyl-L-methionine.</text>
</comment>
<dbReference type="FunFam" id="3.80.30.20:FF:000001">
    <property type="entry name" value="tRNA-2-methylthio-N(6)-dimethylallyladenosine synthase 2"/>
    <property type="match status" value="1"/>
</dbReference>
<dbReference type="SFLD" id="SFLDS00029">
    <property type="entry name" value="Radical_SAM"/>
    <property type="match status" value="1"/>
</dbReference>
<dbReference type="GO" id="GO:0006400">
    <property type="term" value="P:tRNA modification"/>
    <property type="evidence" value="ECO:0007669"/>
    <property type="project" value="InterPro"/>
</dbReference>
<protein>
    <recommendedName>
        <fullName evidence="8">Ribosomal protein uS12 methylthiotransferase RimO</fullName>
        <shortName evidence="8">uS12 MTTase</shortName>
        <shortName evidence="8">uS12 methylthiotransferase</shortName>
        <ecNumber evidence="8">2.8.4.4</ecNumber>
    </recommendedName>
    <alternativeName>
        <fullName evidence="8">Ribosomal protein uS12 (aspartate-C(3))-methylthiotransferase</fullName>
    </alternativeName>
    <alternativeName>
        <fullName evidence="8">Ribosome maturation factor RimO</fullName>
    </alternativeName>
</protein>
<dbReference type="HAMAP" id="MF_01865">
    <property type="entry name" value="MTTase_RimO"/>
    <property type="match status" value="1"/>
</dbReference>
<dbReference type="EC" id="2.8.4.4" evidence="8"/>
<keyword evidence="6 8" id="KW-0408">Iron</keyword>
<evidence type="ECO:0000256" key="6">
    <source>
        <dbReference type="ARBA" id="ARBA00023004"/>
    </source>
</evidence>
<proteinExistence type="inferred from homology"/>
<dbReference type="Pfam" id="PF04055">
    <property type="entry name" value="Radical_SAM"/>
    <property type="match status" value="1"/>
</dbReference>
<dbReference type="PANTHER" id="PTHR43837">
    <property type="entry name" value="RIBOSOMAL PROTEIN S12 METHYLTHIOTRANSFERASE RIMO"/>
    <property type="match status" value="1"/>
</dbReference>
<feature type="binding site" evidence="8">
    <location>
        <position position="183"/>
    </location>
    <ligand>
        <name>[4Fe-4S] cluster</name>
        <dbReference type="ChEBI" id="CHEBI:49883"/>
        <label>2</label>
        <note>4Fe-4S-S-AdoMet</note>
    </ligand>
</feature>
<evidence type="ECO:0000256" key="8">
    <source>
        <dbReference type="HAMAP-Rule" id="MF_01865"/>
    </source>
</evidence>
<dbReference type="InterPro" id="IPR007197">
    <property type="entry name" value="rSAM"/>
</dbReference>
<feature type="binding site" evidence="8">
    <location>
        <position position="80"/>
    </location>
    <ligand>
        <name>[4Fe-4S] cluster</name>
        <dbReference type="ChEBI" id="CHEBI:49883"/>
        <label>1</label>
    </ligand>
</feature>
<keyword evidence="12" id="KW-0689">Ribosomal protein</keyword>
<dbReference type="EMBL" id="MHFR01000037">
    <property type="protein sequence ID" value="OGW98099.1"/>
    <property type="molecule type" value="Genomic_DNA"/>
</dbReference>
<dbReference type="SFLD" id="SFLDG01061">
    <property type="entry name" value="methylthiotransferase"/>
    <property type="match status" value="1"/>
</dbReference>
<evidence type="ECO:0000256" key="3">
    <source>
        <dbReference type="ARBA" id="ARBA00022679"/>
    </source>
</evidence>
<keyword evidence="2 8" id="KW-0963">Cytoplasm</keyword>
<dbReference type="InterPro" id="IPR058240">
    <property type="entry name" value="rSAM_sf"/>
</dbReference>
<dbReference type="PROSITE" id="PS51449">
    <property type="entry name" value="MTTASE_N"/>
    <property type="match status" value="1"/>
</dbReference>
<dbReference type="InterPro" id="IPR038135">
    <property type="entry name" value="Methylthiotransferase_N_sf"/>
</dbReference>
<keyword evidence="4 8" id="KW-0949">S-adenosyl-L-methionine</keyword>
<dbReference type="CDD" id="cd01335">
    <property type="entry name" value="Radical_SAM"/>
    <property type="match status" value="1"/>
</dbReference>
<feature type="domain" description="TRAM" evidence="9">
    <location>
        <begin position="402"/>
        <end position="496"/>
    </location>
</feature>
<dbReference type="GO" id="GO:0051539">
    <property type="term" value="F:4 iron, 4 sulfur cluster binding"/>
    <property type="evidence" value="ECO:0007669"/>
    <property type="project" value="UniProtKB-UniRule"/>
</dbReference>
<dbReference type="GO" id="GO:0103039">
    <property type="term" value="F:protein methylthiotransferase activity"/>
    <property type="evidence" value="ECO:0007669"/>
    <property type="project" value="UniProtKB-EC"/>
</dbReference>
<evidence type="ECO:0000256" key="7">
    <source>
        <dbReference type="ARBA" id="ARBA00023014"/>
    </source>
</evidence>
<dbReference type="SMART" id="SM00729">
    <property type="entry name" value="Elp3"/>
    <property type="match status" value="1"/>
</dbReference>
<evidence type="ECO:0000256" key="1">
    <source>
        <dbReference type="ARBA" id="ARBA00022485"/>
    </source>
</evidence>
<evidence type="ECO:0000256" key="5">
    <source>
        <dbReference type="ARBA" id="ARBA00022723"/>
    </source>
</evidence>
<dbReference type="Gene3D" id="3.80.30.20">
    <property type="entry name" value="tm_1862 like domain"/>
    <property type="match status" value="1"/>
</dbReference>
<comment type="function">
    <text evidence="8">Catalyzes the methylthiolation of an aspartic acid residue of ribosomal protein uS12.</text>
</comment>
<dbReference type="NCBIfam" id="TIGR00089">
    <property type="entry name" value="MiaB/RimO family radical SAM methylthiotransferase"/>
    <property type="match status" value="1"/>
</dbReference>
<dbReference type="Pfam" id="PF00919">
    <property type="entry name" value="UPF0004"/>
    <property type="match status" value="1"/>
</dbReference>
<dbReference type="InterPro" id="IPR005839">
    <property type="entry name" value="Methylthiotransferase"/>
</dbReference>
<evidence type="ECO:0000313" key="12">
    <source>
        <dbReference type="EMBL" id="OGW98099.1"/>
    </source>
</evidence>
<gene>
    <name evidence="8" type="primary">rimO</name>
    <name evidence="12" type="ORF">A3G33_07325</name>
</gene>
<evidence type="ECO:0000259" key="10">
    <source>
        <dbReference type="PROSITE" id="PS51449"/>
    </source>
</evidence>
<organism evidence="12 13">
    <name type="scientific">Candidatus Danuiimicrobium aquiferis</name>
    <dbReference type="NCBI Taxonomy" id="1801832"/>
    <lineage>
        <taxon>Bacteria</taxon>
        <taxon>Pseudomonadati</taxon>
        <taxon>Candidatus Omnitrophota</taxon>
        <taxon>Candidatus Danuiimicrobium</taxon>
    </lineage>
</organism>
<dbReference type="Gene3D" id="3.40.50.12160">
    <property type="entry name" value="Methylthiotransferase, N-terminal domain"/>
    <property type="match status" value="1"/>
</dbReference>
<dbReference type="Proteomes" id="UP000178187">
    <property type="component" value="Unassembled WGS sequence"/>
</dbReference>
<keyword evidence="1 8" id="KW-0004">4Fe-4S</keyword>
<feature type="binding site" evidence="8">
    <location>
        <position position="46"/>
    </location>
    <ligand>
        <name>[4Fe-4S] cluster</name>
        <dbReference type="ChEBI" id="CHEBI:49883"/>
        <label>1</label>
    </ligand>
</feature>
<keyword evidence="12" id="KW-0687">Ribonucleoprotein</keyword>
<feature type="binding site" evidence="8">
    <location>
        <position position="190"/>
    </location>
    <ligand>
        <name>[4Fe-4S] cluster</name>
        <dbReference type="ChEBI" id="CHEBI:49883"/>
        <label>2</label>
        <note>4Fe-4S-S-AdoMet</note>
    </ligand>
</feature>
<feature type="binding site" evidence="8">
    <location>
        <position position="10"/>
    </location>
    <ligand>
        <name>[4Fe-4S] cluster</name>
        <dbReference type="ChEBI" id="CHEBI:49883"/>
        <label>1</label>
    </ligand>
</feature>
<comment type="similarity">
    <text evidence="8">Belongs to the methylthiotransferase family. RimO subfamily.</text>
</comment>
<dbReference type="InterPro" id="IPR020612">
    <property type="entry name" value="Methylthiotransferase_CS"/>
</dbReference>
<dbReference type="Pfam" id="PF18693">
    <property type="entry name" value="TRAM_2"/>
    <property type="match status" value="1"/>
</dbReference>
<feature type="domain" description="Radical SAM core" evidence="11">
    <location>
        <begin position="169"/>
        <end position="399"/>
    </location>
</feature>
<dbReference type="InterPro" id="IPR002792">
    <property type="entry name" value="TRAM_dom"/>
</dbReference>
<dbReference type="GO" id="GO:0046872">
    <property type="term" value="F:metal ion binding"/>
    <property type="evidence" value="ECO:0007669"/>
    <property type="project" value="UniProtKB-KW"/>
</dbReference>
<comment type="caution">
    <text evidence="12">The sequence shown here is derived from an EMBL/GenBank/DDBJ whole genome shotgun (WGS) entry which is preliminary data.</text>
</comment>
<keyword evidence="7 8" id="KW-0411">Iron-sulfur</keyword>
<dbReference type="GO" id="GO:0005840">
    <property type="term" value="C:ribosome"/>
    <property type="evidence" value="ECO:0007669"/>
    <property type="project" value="UniProtKB-KW"/>
</dbReference>
<dbReference type="InterPro" id="IPR006638">
    <property type="entry name" value="Elp3/MiaA/NifB-like_rSAM"/>
</dbReference>
<evidence type="ECO:0000259" key="11">
    <source>
        <dbReference type="PROSITE" id="PS51918"/>
    </source>
</evidence>
<dbReference type="SUPFAM" id="SSF102114">
    <property type="entry name" value="Radical SAM enzymes"/>
    <property type="match status" value="1"/>
</dbReference>
<feature type="binding site" evidence="8">
    <location>
        <position position="187"/>
    </location>
    <ligand>
        <name>[4Fe-4S] cluster</name>
        <dbReference type="ChEBI" id="CHEBI:49883"/>
        <label>2</label>
        <note>4Fe-4S-S-AdoMet</note>
    </ligand>
</feature>
<keyword evidence="3 8" id="KW-0808">Transferase</keyword>
<dbReference type="InterPro" id="IPR012340">
    <property type="entry name" value="NA-bd_OB-fold"/>
</dbReference>
<dbReference type="GO" id="GO:0005829">
    <property type="term" value="C:cytosol"/>
    <property type="evidence" value="ECO:0007669"/>
    <property type="project" value="TreeGrafter"/>
</dbReference>
<evidence type="ECO:0000259" key="9">
    <source>
        <dbReference type="PROSITE" id="PS50926"/>
    </source>
</evidence>
<keyword evidence="5 8" id="KW-0479">Metal-binding</keyword>
<evidence type="ECO:0000256" key="2">
    <source>
        <dbReference type="ARBA" id="ARBA00022490"/>
    </source>
</evidence>
<dbReference type="PANTHER" id="PTHR43837:SF1">
    <property type="entry name" value="RIBOSOMAL PROTEIN US12 METHYLTHIOTRANSFERASE RIMO"/>
    <property type="match status" value="1"/>
</dbReference>
<dbReference type="SFLD" id="SFLDG01082">
    <property type="entry name" value="B12-binding_domain_containing"/>
    <property type="match status" value="1"/>
</dbReference>
<sequence>MKVGMISLGCPKTLVDSEIILGALDSGKYEVIGQVGRCDIALINTCAFIHDAKQESIDRILDLIKLKQTGKVKFIVVVGCLPQRYPKVMKKEFREIDAFVGTGDYHLINEVLEQAMTRQKGDRHMTQRKRLPVPFFRNQNPALLEMVPGMHITRSPGYIYNSTMKRVSLTSPFSRYIKISEGCSHQCSFCTIPSYRGKYRSRFIDDILREAAQLVEEGARELILTGQDTTYFGYDTHHKLLLQDLLHDLNQIPRLRWIRVMYAYPSYVNDSLIEAIAKLEKVCHYIDIPVQHISDTVLRRMKRTTTKKSILKLIEKLRKRIPDIAIRTSLIVGFPGETEKDFRELLRFASEVRFERLGIFTYSREEGTSAALMKNQVPEKVKKERYREGMVLQQKVSREKNRRLKGRTMEVLIEDDFRYRFQKCQVLTQVNQNPALLETVPGTGAWYTGRSYMDAPEIDGIFRVKVPRQVKLYPGEFVRAKVTDYQEYDLTGDFEKVV</sequence>
<dbReference type="NCBIfam" id="TIGR01125">
    <property type="entry name" value="30S ribosomal protein S12 methylthiotransferase RimO"/>
    <property type="match status" value="1"/>
</dbReference>
<dbReference type="PROSITE" id="PS50926">
    <property type="entry name" value="TRAM"/>
    <property type="match status" value="1"/>
</dbReference>
<accession>A0A1G1KZP0</accession>
<dbReference type="PROSITE" id="PS51918">
    <property type="entry name" value="RADICAL_SAM"/>
    <property type="match status" value="1"/>
</dbReference>
<dbReference type="Gene3D" id="2.40.50.140">
    <property type="entry name" value="Nucleic acid-binding proteins"/>
    <property type="match status" value="1"/>
</dbReference>
<dbReference type="InterPro" id="IPR013848">
    <property type="entry name" value="Methylthiotransferase_N"/>
</dbReference>
<dbReference type="InterPro" id="IPR005840">
    <property type="entry name" value="Ribosomal_uS12_MeSTrfase_RimO"/>
</dbReference>
<name>A0A1G1KZP0_9BACT</name>
<evidence type="ECO:0000313" key="13">
    <source>
        <dbReference type="Proteomes" id="UP000178187"/>
    </source>
</evidence>
<comment type="subcellular location">
    <subcellularLocation>
        <location evidence="8">Cytoplasm</location>
    </subcellularLocation>
</comment>
<feature type="domain" description="MTTase N-terminal" evidence="10">
    <location>
        <begin position="1"/>
        <end position="117"/>
    </location>
</feature>
<dbReference type="GO" id="GO:0035599">
    <property type="term" value="F:aspartic acid methylthiotransferase activity"/>
    <property type="evidence" value="ECO:0007669"/>
    <property type="project" value="TreeGrafter"/>
</dbReference>